<evidence type="ECO:0000259" key="3">
    <source>
        <dbReference type="Pfam" id="PF02608"/>
    </source>
</evidence>
<dbReference type="Proteomes" id="UP000293433">
    <property type="component" value="Unassembled WGS sequence"/>
</dbReference>
<reference evidence="4 5" key="1">
    <citation type="submission" date="2019-02" db="EMBL/GenBank/DDBJ databases">
        <title>Genomic Encyclopedia of Type Strains, Phase IV (KMG-IV): sequencing the most valuable type-strain genomes for metagenomic binning, comparative biology and taxonomic classification.</title>
        <authorList>
            <person name="Goeker M."/>
        </authorList>
    </citation>
    <scope>NUCLEOTIDE SEQUENCE [LARGE SCALE GENOMIC DNA]</scope>
    <source>
        <strain evidence="4 5">DSM 10617</strain>
    </source>
</reference>
<evidence type="ECO:0000256" key="1">
    <source>
        <dbReference type="ARBA" id="ARBA00022729"/>
    </source>
</evidence>
<organism evidence="4 5">
    <name type="scientific">Sphaerotilus mobilis</name>
    <dbReference type="NCBI Taxonomy" id="47994"/>
    <lineage>
        <taxon>Bacteria</taxon>
        <taxon>Pseudomonadati</taxon>
        <taxon>Pseudomonadota</taxon>
        <taxon>Betaproteobacteria</taxon>
        <taxon>Burkholderiales</taxon>
        <taxon>Sphaerotilaceae</taxon>
        <taxon>Sphaerotilus</taxon>
    </lineage>
</organism>
<dbReference type="InterPro" id="IPR003760">
    <property type="entry name" value="PnrA-like"/>
</dbReference>
<sequence>MYKNLPGARRALLSCVWSCTLSAAVLALSGTPAVAADALPIKVAFVYVSPVGSAGWTYQHNMGRLDMERRLGAAVQTTYVENVAEGPDSERVMRDLAAQGYQLIFATSFGYLEPALRVAQDYPQVRFEHMGGYKTAPNLNVYNARFHEGRWLAGYMAGKMSRTGVSGYVAGFPIPEVVQGINAYTLGMRAANPKAQVKVSWLNTWFDPAREREAALALIAQGADTLTHHSGSTAIPQLAEEKGVMLLGYQSDMSHIAPTAQLTSVTHVWGERYAKVASDVRAGRWKPQPYSGGLRDGVIKLAPFNKKVPADVAHQVRERERAIAMGKLQPFSGRIVDQSGRVRQASGTMKEEALAKMDFLVDGVVGGIASKP</sequence>
<protein>
    <submittedName>
        <fullName evidence="4">Nucleoside-binding protein</fullName>
    </submittedName>
</protein>
<evidence type="ECO:0000313" key="5">
    <source>
        <dbReference type="Proteomes" id="UP000293433"/>
    </source>
</evidence>
<dbReference type="Pfam" id="PF02608">
    <property type="entry name" value="Bmp"/>
    <property type="match status" value="1"/>
</dbReference>
<proteinExistence type="predicted"/>
<evidence type="ECO:0000313" key="4">
    <source>
        <dbReference type="EMBL" id="RZS54410.1"/>
    </source>
</evidence>
<keyword evidence="1 2" id="KW-0732">Signal</keyword>
<dbReference type="CDD" id="cd19963">
    <property type="entry name" value="PBP1_BMP-like"/>
    <property type="match status" value="1"/>
</dbReference>
<dbReference type="PANTHER" id="PTHR43208">
    <property type="entry name" value="ABC TRANSPORTER SUBSTRATE-BINDING PROTEIN"/>
    <property type="match status" value="1"/>
</dbReference>
<dbReference type="AlphaFoldDB" id="A0A4V2EW15"/>
<dbReference type="PANTHER" id="PTHR43208:SF1">
    <property type="entry name" value="ABC TRANSPORTER SUBSTRATE-BINDING PROTEIN"/>
    <property type="match status" value="1"/>
</dbReference>
<keyword evidence="5" id="KW-1185">Reference proteome</keyword>
<dbReference type="EMBL" id="SGWV01000009">
    <property type="protein sequence ID" value="RZS54410.1"/>
    <property type="molecule type" value="Genomic_DNA"/>
</dbReference>
<dbReference type="InterPro" id="IPR052910">
    <property type="entry name" value="ABC-Purine-Binding"/>
</dbReference>
<feature type="domain" description="ABC transporter substrate-binding protein PnrA-like" evidence="3">
    <location>
        <begin position="42"/>
        <end position="323"/>
    </location>
</feature>
<name>A0A4V2EW15_9BURK</name>
<feature type="signal peptide" evidence="2">
    <location>
        <begin position="1"/>
        <end position="35"/>
    </location>
</feature>
<gene>
    <name evidence="4" type="ORF">EV685_1887</name>
</gene>
<dbReference type="GO" id="GO:0005886">
    <property type="term" value="C:plasma membrane"/>
    <property type="evidence" value="ECO:0007669"/>
    <property type="project" value="InterPro"/>
</dbReference>
<dbReference type="OrthoDB" id="9769871at2"/>
<evidence type="ECO:0000256" key="2">
    <source>
        <dbReference type="SAM" id="SignalP"/>
    </source>
</evidence>
<feature type="chain" id="PRO_5020410200" evidence="2">
    <location>
        <begin position="36"/>
        <end position="372"/>
    </location>
</feature>
<accession>A0A4V2EW15</accession>
<dbReference type="Gene3D" id="3.40.50.2300">
    <property type="match status" value="2"/>
</dbReference>
<comment type="caution">
    <text evidence="4">The sequence shown here is derived from an EMBL/GenBank/DDBJ whole genome shotgun (WGS) entry which is preliminary data.</text>
</comment>